<comment type="caution">
    <text evidence="1">The sequence shown here is derived from an EMBL/GenBank/DDBJ whole genome shotgun (WGS) entry which is preliminary data.</text>
</comment>
<gene>
    <name evidence="1" type="ORF">K3G42_004703</name>
</gene>
<name>A0ACB8EAK3_9SAUR</name>
<proteinExistence type="predicted"/>
<evidence type="ECO:0000313" key="1">
    <source>
        <dbReference type="EMBL" id="KAH7989226.1"/>
    </source>
</evidence>
<reference evidence="1" key="1">
    <citation type="submission" date="2021-08" db="EMBL/GenBank/DDBJ databases">
        <title>The first chromosome-level gecko genome reveals the dynamic sex chromosomes of Neotropical dwarf geckos (Sphaerodactylidae: Sphaerodactylus).</title>
        <authorList>
            <person name="Pinto B.J."/>
            <person name="Keating S.E."/>
            <person name="Gamble T."/>
        </authorList>
    </citation>
    <scope>NUCLEOTIDE SEQUENCE</scope>
    <source>
        <strain evidence="1">TG3544</strain>
    </source>
</reference>
<organism evidence="1 2">
    <name type="scientific">Sphaerodactylus townsendi</name>
    <dbReference type="NCBI Taxonomy" id="933632"/>
    <lineage>
        <taxon>Eukaryota</taxon>
        <taxon>Metazoa</taxon>
        <taxon>Chordata</taxon>
        <taxon>Craniata</taxon>
        <taxon>Vertebrata</taxon>
        <taxon>Euteleostomi</taxon>
        <taxon>Lepidosauria</taxon>
        <taxon>Squamata</taxon>
        <taxon>Bifurcata</taxon>
        <taxon>Gekkota</taxon>
        <taxon>Sphaerodactylidae</taxon>
        <taxon>Sphaerodactylus</taxon>
    </lineage>
</organism>
<keyword evidence="2" id="KW-1185">Reference proteome</keyword>
<evidence type="ECO:0000313" key="2">
    <source>
        <dbReference type="Proteomes" id="UP000827872"/>
    </source>
</evidence>
<accession>A0ACB8EAK3</accession>
<protein>
    <submittedName>
        <fullName evidence="1">Uncharacterized protein</fullName>
    </submittedName>
</protein>
<dbReference type="Proteomes" id="UP000827872">
    <property type="component" value="Linkage Group LG14"/>
</dbReference>
<sequence length="107" mass="12464">MLDSTLPPRHMTRFSLFLKNEVSQGVSWHCGIQGHSLMALLGTTLHWLSRMIAKKSICMDFVHLLQILLSNRHLDRCAEVERRLNEEMQKYIDLDGKRVYSSTVHLE</sequence>
<dbReference type="EMBL" id="CM037627">
    <property type="protein sequence ID" value="KAH7989226.1"/>
    <property type="molecule type" value="Genomic_DNA"/>
</dbReference>